<dbReference type="SUPFAM" id="SSF53335">
    <property type="entry name" value="S-adenosyl-L-methionine-dependent methyltransferases"/>
    <property type="match status" value="1"/>
</dbReference>
<dbReference type="KEGG" id="spir:CWM47_08360"/>
<dbReference type="AlphaFoldDB" id="A0A2K8ZBK0"/>
<gene>
    <name evidence="2" type="ORF">CWM47_08360</name>
</gene>
<evidence type="ECO:0000313" key="2">
    <source>
        <dbReference type="EMBL" id="AUD07220.1"/>
    </source>
</evidence>
<protein>
    <submittedName>
        <fullName evidence="2">Class I SAM-dependent methyltransferase</fullName>
    </submittedName>
</protein>
<dbReference type="EMBL" id="CP025096">
    <property type="protein sequence ID" value="AUD07220.1"/>
    <property type="molecule type" value="Genomic_DNA"/>
</dbReference>
<dbReference type="InterPro" id="IPR041698">
    <property type="entry name" value="Methyltransf_25"/>
</dbReference>
<feature type="domain" description="Methyltransferase" evidence="1">
    <location>
        <begin position="50"/>
        <end position="143"/>
    </location>
</feature>
<organism evidence="2 3">
    <name type="scientific">Spirosoma pollinicola</name>
    <dbReference type="NCBI Taxonomy" id="2057025"/>
    <lineage>
        <taxon>Bacteria</taxon>
        <taxon>Pseudomonadati</taxon>
        <taxon>Bacteroidota</taxon>
        <taxon>Cytophagia</taxon>
        <taxon>Cytophagales</taxon>
        <taxon>Cytophagaceae</taxon>
        <taxon>Spirosoma</taxon>
    </lineage>
</organism>
<name>A0A2K8ZBK0_9BACT</name>
<dbReference type="CDD" id="cd02440">
    <property type="entry name" value="AdoMet_MTases"/>
    <property type="match status" value="1"/>
</dbReference>
<accession>A0A2K8ZBK0</accession>
<evidence type="ECO:0000313" key="3">
    <source>
        <dbReference type="Proteomes" id="UP000232883"/>
    </source>
</evidence>
<dbReference type="GO" id="GO:0032259">
    <property type="term" value="P:methylation"/>
    <property type="evidence" value="ECO:0007669"/>
    <property type="project" value="UniProtKB-KW"/>
</dbReference>
<dbReference type="Gene3D" id="3.40.50.150">
    <property type="entry name" value="Vaccinia Virus protein VP39"/>
    <property type="match status" value="1"/>
</dbReference>
<dbReference type="OrthoDB" id="9811589at2"/>
<keyword evidence="2" id="KW-0489">Methyltransferase</keyword>
<sequence>MNTTIYNEWYTEFFSGLNCEMWERAVSAEWTTSEVDFLIETMGIKPGNSILDIPCGYGRHALELAKRGLQVTGIDISAEFLQMLRKQAGADKLSVHVIQGDILTTDVGYSFDGAYCLGNSFGYVDYEGMNQFVARVAGALKPGARFVINSGLVAESILTHFPQTGHHVLGDLTMDIRNSYVIGESYMATELTYTKPDRTETHYFKHYVFTLSEIKRMLIQHGLRTIAVYNSTEKLDYHLGDQQMYLVAEKE</sequence>
<dbReference type="InterPro" id="IPR050723">
    <property type="entry name" value="CFA/CMAS"/>
</dbReference>
<dbReference type="Proteomes" id="UP000232883">
    <property type="component" value="Chromosome"/>
</dbReference>
<dbReference type="PANTHER" id="PTHR43667:SF2">
    <property type="entry name" value="FATTY ACID C-METHYL TRANSFERASE"/>
    <property type="match status" value="1"/>
</dbReference>
<proteinExistence type="predicted"/>
<dbReference type="InterPro" id="IPR029063">
    <property type="entry name" value="SAM-dependent_MTases_sf"/>
</dbReference>
<dbReference type="Pfam" id="PF13649">
    <property type="entry name" value="Methyltransf_25"/>
    <property type="match status" value="1"/>
</dbReference>
<reference evidence="2 3" key="1">
    <citation type="submission" date="2017-11" db="EMBL/GenBank/DDBJ databases">
        <title>Taxonomic description and genome sequences of Spirosoma HA7 sp. nov., isolated from pollen microhabitat of Corylus avellana.</title>
        <authorList>
            <person name="Ambika Manirajan B."/>
            <person name="Suarez C."/>
            <person name="Ratering S."/>
            <person name="Geissler-Plaum R."/>
            <person name="Cardinale M."/>
            <person name="Sylvia S."/>
        </authorList>
    </citation>
    <scope>NUCLEOTIDE SEQUENCE [LARGE SCALE GENOMIC DNA]</scope>
    <source>
        <strain evidence="2 3">HA7</strain>
    </source>
</reference>
<dbReference type="GO" id="GO:0008168">
    <property type="term" value="F:methyltransferase activity"/>
    <property type="evidence" value="ECO:0007669"/>
    <property type="project" value="UniProtKB-KW"/>
</dbReference>
<keyword evidence="3" id="KW-1185">Reference proteome</keyword>
<evidence type="ECO:0000259" key="1">
    <source>
        <dbReference type="Pfam" id="PF13649"/>
    </source>
</evidence>
<dbReference type="PANTHER" id="PTHR43667">
    <property type="entry name" value="CYCLOPROPANE-FATTY-ACYL-PHOSPHOLIPID SYNTHASE"/>
    <property type="match status" value="1"/>
</dbReference>
<dbReference type="Gene3D" id="2.20.25.110">
    <property type="entry name" value="S-adenosyl-L-methionine-dependent methyltransferases"/>
    <property type="match status" value="1"/>
</dbReference>
<keyword evidence="2" id="KW-0808">Transferase</keyword>